<reference evidence="6 7" key="1">
    <citation type="submission" date="2019-03" db="EMBL/GenBank/DDBJ databases">
        <title>Genomic Encyclopedia of Type Strains, Phase IV (KMG-IV): sequencing the most valuable type-strain genomes for metagenomic binning, comparative biology and taxonomic classification.</title>
        <authorList>
            <person name="Goeker M."/>
        </authorList>
    </citation>
    <scope>NUCLEOTIDE SEQUENCE [LARGE SCALE GENOMIC DNA]</scope>
    <source>
        <strain evidence="6 7">DSM 654</strain>
    </source>
</reference>
<dbReference type="InterPro" id="IPR036390">
    <property type="entry name" value="WH_DNA-bd_sf"/>
</dbReference>
<organism evidence="6 7">
    <name type="scientific">Roseateles saccharophilus</name>
    <name type="common">Pseudomonas saccharophila</name>
    <dbReference type="NCBI Taxonomy" id="304"/>
    <lineage>
        <taxon>Bacteria</taxon>
        <taxon>Pseudomonadati</taxon>
        <taxon>Pseudomonadota</taxon>
        <taxon>Betaproteobacteria</taxon>
        <taxon>Burkholderiales</taxon>
        <taxon>Sphaerotilaceae</taxon>
        <taxon>Roseateles</taxon>
    </lineage>
</organism>
<dbReference type="PROSITE" id="PS50931">
    <property type="entry name" value="HTH_LYSR"/>
    <property type="match status" value="1"/>
</dbReference>
<evidence type="ECO:0000256" key="3">
    <source>
        <dbReference type="ARBA" id="ARBA00023125"/>
    </source>
</evidence>
<dbReference type="Gene3D" id="3.40.190.10">
    <property type="entry name" value="Periplasmic binding protein-like II"/>
    <property type="match status" value="2"/>
</dbReference>
<dbReference type="EMBL" id="SMBU01000007">
    <property type="protein sequence ID" value="TCV00934.1"/>
    <property type="molecule type" value="Genomic_DNA"/>
</dbReference>
<dbReference type="Pfam" id="PF03466">
    <property type="entry name" value="LysR_substrate"/>
    <property type="match status" value="1"/>
</dbReference>
<dbReference type="CDD" id="cd05466">
    <property type="entry name" value="PBP2_LTTR_substrate"/>
    <property type="match status" value="1"/>
</dbReference>
<dbReference type="PANTHER" id="PTHR30126">
    <property type="entry name" value="HTH-TYPE TRANSCRIPTIONAL REGULATOR"/>
    <property type="match status" value="1"/>
</dbReference>
<protein>
    <submittedName>
        <fullName evidence="6">DNA-binding transcriptional LysR family regulator</fullName>
    </submittedName>
</protein>
<comment type="caution">
    <text evidence="6">The sequence shown here is derived from an EMBL/GenBank/DDBJ whole genome shotgun (WGS) entry which is preliminary data.</text>
</comment>
<dbReference type="InterPro" id="IPR036388">
    <property type="entry name" value="WH-like_DNA-bd_sf"/>
</dbReference>
<dbReference type="SUPFAM" id="SSF46785">
    <property type="entry name" value="Winged helix' DNA-binding domain"/>
    <property type="match status" value="1"/>
</dbReference>
<dbReference type="Proteomes" id="UP000295110">
    <property type="component" value="Unassembled WGS sequence"/>
</dbReference>
<evidence type="ECO:0000256" key="4">
    <source>
        <dbReference type="ARBA" id="ARBA00023163"/>
    </source>
</evidence>
<keyword evidence="3 6" id="KW-0238">DNA-binding</keyword>
<evidence type="ECO:0000256" key="1">
    <source>
        <dbReference type="ARBA" id="ARBA00009437"/>
    </source>
</evidence>
<comment type="similarity">
    <text evidence="1">Belongs to the LysR transcriptional regulatory family.</text>
</comment>
<dbReference type="AlphaFoldDB" id="A0A4R3VBF7"/>
<dbReference type="InterPro" id="IPR005119">
    <property type="entry name" value="LysR_subst-bd"/>
</dbReference>
<name>A0A4R3VBF7_ROSSA</name>
<dbReference type="SUPFAM" id="SSF53850">
    <property type="entry name" value="Periplasmic binding protein-like II"/>
    <property type="match status" value="1"/>
</dbReference>
<feature type="domain" description="HTH lysR-type" evidence="5">
    <location>
        <begin position="3"/>
        <end position="60"/>
    </location>
</feature>
<evidence type="ECO:0000313" key="7">
    <source>
        <dbReference type="Proteomes" id="UP000295110"/>
    </source>
</evidence>
<evidence type="ECO:0000313" key="6">
    <source>
        <dbReference type="EMBL" id="TCV00934.1"/>
    </source>
</evidence>
<keyword evidence="2" id="KW-0805">Transcription regulation</keyword>
<dbReference type="GO" id="GO:0003700">
    <property type="term" value="F:DNA-binding transcription factor activity"/>
    <property type="evidence" value="ECO:0007669"/>
    <property type="project" value="InterPro"/>
</dbReference>
<keyword evidence="7" id="KW-1185">Reference proteome</keyword>
<proteinExistence type="inferred from homology"/>
<evidence type="ECO:0000259" key="5">
    <source>
        <dbReference type="PROSITE" id="PS50931"/>
    </source>
</evidence>
<dbReference type="Pfam" id="PF00126">
    <property type="entry name" value="HTH_1"/>
    <property type="match status" value="1"/>
</dbReference>
<gene>
    <name evidence="6" type="ORF">EV671_100763</name>
</gene>
<evidence type="ECO:0000256" key="2">
    <source>
        <dbReference type="ARBA" id="ARBA00023015"/>
    </source>
</evidence>
<dbReference type="RefSeq" id="WP_165917502.1">
    <property type="nucleotide sequence ID" value="NZ_CBCSGL010000009.1"/>
</dbReference>
<dbReference type="PANTHER" id="PTHR30126:SF39">
    <property type="entry name" value="HTH-TYPE TRANSCRIPTIONAL REGULATOR CYSL"/>
    <property type="match status" value="1"/>
</dbReference>
<accession>A0A4R3VBF7</accession>
<dbReference type="GO" id="GO:0000976">
    <property type="term" value="F:transcription cis-regulatory region binding"/>
    <property type="evidence" value="ECO:0007669"/>
    <property type="project" value="TreeGrafter"/>
</dbReference>
<sequence>MNMDIADLRSFLVIARHANLRAAADELHQTPSALSKAVKRLEASLATPVFDRVGKAIRLNAAGERLRERALALVALADQTEAEFRGVSLRSHCRLLAPAVLQWGFGATLAARLSASRPQASLAFVTHFEDAALAALARGEGDLALVTGVALGAALPAGLAAKRLGEIRMQLAAGPDHPLAGRGEVPTAEVLRHDFACPQHSMFCGLERGARADGWRDDRLPRRIRFWLDDLQLFFSLVRSGQALAYLPDFALAESPGLVRLTVPDCPYECVEQVHLVWRPATASGWLAACVAAL</sequence>
<dbReference type="Gene3D" id="1.10.10.10">
    <property type="entry name" value="Winged helix-like DNA-binding domain superfamily/Winged helix DNA-binding domain"/>
    <property type="match status" value="1"/>
</dbReference>
<keyword evidence="4" id="KW-0804">Transcription</keyword>
<dbReference type="InterPro" id="IPR000847">
    <property type="entry name" value="LysR_HTH_N"/>
</dbReference>